<proteinExistence type="predicted"/>
<keyword evidence="3" id="KW-1185">Reference proteome</keyword>
<evidence type="ECO:0000313" key="2">
    <source>
        <dbReference type="EMBL" id="KAL0103721.1"/>
    </source>
</evidence>
<feature type="region of interest" description="Disordered" evidence="1">
    <location>
        <begin position="113"/>
        <end position="134"/>
    </location>
</feature>
<evidence type="ECO:0000313" key="3">
    <source>
        <dbReference type="Proteomes" id="UP001430953"/>
    </source>
</evidence>
<sequence length="248" mass="27675">MNNLTNPEDEGGGRADSNKSSPVHISSPNISYNADTNQDFPLDSFNKFCDNININNIPGEKITNNAFTQKDAHMHTDNSDAYLLRYGKQILSTSNKKRSRDSSTALKQQKLRNLPAANTNKRHAQDLNDNNSPTISSSVLNPKLIFKYMAQDKGPFILMIISNIKSSKAHLSLFITASFNLAFNFVNDVSVLELLYNCLISEIEISGFESSINEQFPYRGGLRILVVLNILYNWRKVGTPGWSLDPAA</sequence>
<dbReference type="EMBL" id="JADYXP020000021">
    <property type="protein sequence ID" value="KAL0103721.1"/>
    <property type="molecule type" value="Genomic_DNA"/>
</dbReference>
<dbReference type="Proteomes" id="UP001430953">
    <property type="component" value="Unassembled WGS sequence"/>
</dbReference>
<dbReference type="AlphaFoldDB" id="A0AAW2EMW7"/>
<name>A0AAW2EMW7_9HYME</name>
<comment type="caution">
    <text evidence="2">The sequence shown here is derived from an EMBL/GenBank/DDBJ whole genome shotgun (WGS) entry which is preliminary data.</text>
</comment>
<organism evidence="2 3">
    <name type="scientific">Cardiocondyla obscurior</name>
    <dbReference type="NCBI Taxonomy" id="286306"/>
    <lineage>
        <taxon>Eukaryota</taxon>
        <taxon>Metazoa</taxon>
        <taxon>Ecdysozoa</taxon>
        <taxon>Arthropoda</taxon>
        <taxon>Hexapoda</taxon>
        <taxon>Insecta</taxon>
        <taxon>Pterygota</taxon>
        <taxon>Neoptera</taxon>
        <taxon>Endopterygota</taxon>
        <taxon>Hymenoptera</taxon>
        <taxon>Apocrita</taxon>
        <taxon>Aculeata</taxon>
        <taxon>Formicoidea</taxon>
        <taxon>Formicidae</taxon>
        <taxon>Myrmicinae</taxon>
        <taxon>Cardiocondyla</taxon>
    </lineage>
</organism>
<reference evidence="2 3" key="1">
    <citation type="submission" date="2023-03" db="EMBL/GenBank/DDBJ databases">
        <title>High recombination rates correlate with genetic variation in Cardiocondyla obscurior ants.</title>
        <authorList>
            <person name="Errbii M."/>
        </authorList>
    </citation>
    <scope>NUCLEOTIDE SEQUENCE [LARGE SCALE GENOMIC DNA]</scope>
    <source>
        <strain evidence="2">Alpha-2009</strain>
        <tissue evidence="2">Whole body</tissue>
    </source>
</reference>
<accession>A0AAW2EMW7</accession>
<feature type="region of interest" description="Disordered" evidence="1">
    <location>
        <begin position="1"/>
        <end position="32"/>
    </location>
</feature>
<evidence type="ECO:0000256" key="1">
    <source>
        <dbReference type="SAM" id="MobiDB-lite"/>
    </source>
</evidence>
<gene>
    <name evidence="2" type="ORF">PUN28_017763</name>
</gene>
<protein>
    <submittedName>
        <fullName evidence="2">Uncharacterized protein</fullName>
    </submittedName>
</protein>
<feature type="compositionally biased region" description="Polar residues" evidence="1">
    <location>
        <begin position="18"/>
        <end position="32"/>
    </location>
</feature>